<gene>
    <name evidence="2" type="ORF">NBRC110019_12500</name>
</gene>
<dbReference type="PANTHER" id="PTHR34406">
    <property type="entry name" value="PROTEIN YCEI"/>
    <property type="match status" value="1"/>
</dbReference>
<keyword evidence="3" id="KW-1185">Reference proteome</keyword>
<reference evidence="2" key="1">
    <citation type="submission" date="2022-07" db="EMBL/GenBank/DDBJ databases">
        <title>Taxonomy of Novel Oxalotrophic and Methylotrophic Bacteria.</title>
        <authorList>
            <person name="Sahin N."/>
            <person name="Tani A."/>
        </authorList>
    </citation>
    <scope>NUCLEOTIDE SEQUENCE</scope>
    <source>
        <strain evidence="2">AM327</strain>
    </source>
</reference>
<sequence length="182" mass="20228">MKKLLLILICLIVFSGVGYAQKYSTRSGKVSFEASVPSFEEVAATNKVVSVILDTHAGKLAALTLMKGFRFKVALMEEHFNENYVASDTYPKATFKGEIQGYDKSKLTDQSLHWNILGDLTLHGKTKKIEIKDATVYLKNNVVYVKGNFEVAPADFDIKIPSLVSKKIADTISVSLDFELKQ</sequence>
<evidence type="ECO:0000259" key="1">
    <source>
        <dbReference type="Pfam" id="PF04264"/>
    </source>
</evidence>
<accession>A0A9W6B464</accession>
<feature type="domain" description="Lipid/polyisoprenoid-binding YceI-like" evidence="1">
    <location>
        <begin position="29"/>
        <end position="179"/>
    </location>
</feature>
<comment type="caution">
    <text evidence="2">The sequence shown here is derived from an EMBL/GenBank/DDBJ whole genome shotgun (WGS) entry which is preliminary data.</text>
</comment>
<dbReference type="InterPro" id="IPR007372">
    <property type="entry name" value="Lipid/polyisoprenoid-bd_YceI"/>
</dbReference>
<dbReference type="Proteomes" id="UP001143545">
    <property type="component" value="Unassembled WGS sequence"/>
</dbReference>
<dbReference type="SUPFAM" id="SSF101874">
    <property type="entry name" value="YceI-like"/>
    <property type="match status" value="1"/>
</dbReference>
<dbReference type="AlphaFoldDB" id="A0A9W6B464"/>
<dbReference type="RefSeq" id="WP_281753386.1">
    <property type="nucleotide sequence ID" value="NZ_BRVP01000007.1"/>
</dbReference>
<organism evidence="2 3">
    <name type="scientific">Neptunitalea chrysea</name>
    <dbReference type="NCBI Taxonomy" id="1647581"/>
    <lineage>
        <taxon>Bacteria</taxon>
        <taxon>Pseudomonadati</taxon>
        <taxon>Bacteroidota</taxon>
        <taxon>Flavobacteriia</taxon>
        <taxon>Flavobacteriales</taxon>
        <taxon>Flavobacteriaceae</taxon>
        <taxon>Neptunitalea</taxon>
    </lineage>
</organism>
<dbReference type="PANTHER" id="PTHR34406:SF1">
    <property type="entry name" value="PROTEIN YCEI"/>
    <property type="match status" value="1"/>
</dbReference>
<name>A0A9W6B464_9FLAO</name>
<dbReference type="Pfam" id="PF04264">
    <property type="entry name" value="YceI"/>
    <property type="match status" value="1"/>
</dbReference>
<evidence type="ECO:0000313" key="2">
    <source>
        <dbReference type="EMBL" id="GLB52211.1"/>
    </source>
</evidence>
<dbReference type="Gene3D" id="2.40.128.110">
    <property type="entry name" value="Lipid/polyisoprenoid-binding, YceI-like"/>
    <property type="match status" value="1"/>
</dbReference>
<proteinExistence type="predicted"/>
<evidence type="ECO:0000313" key="3">
    <source>
        <dbReference type="Proteomes" id="UP001143545"/>
    </source>
</evidence>
<protein>
    <recommendedName>
        <fullName evidence="1">Lipid/polyisoprenoid-binding YceI-like domain-containing protein</fullName>
    </recommendedName>
</protein>
<dbReference type="EMBL" id="BRVP01000007">
    <property type="protein sequence ID" value="GLB52211.1"/>
    <property type="molecule type" value="Genomic_DNA"/>
</dbReference>
<dbReference type="InterPro" id="IPR036761">
    <property type="entry name" value="TTHA0802/YceI-like_sf"/>
</dbReference>